<dbReference type="RefSeq" id="WP_307408754.1">
    <property type="nucleotide sequence ID" value="NZ_JAUSUR010000004.1"/>
</dbReference>
<organism evidence="1 2">
    <name type="scientific">Breznakia pachnodae</name>
    <dbReference type="NCBI Taxonomy" id="265178"/>
    <lineage>
        <taxon>Bacteria</taxon>
        <taxon>Bacillati</taxon>
        <taxon>Bacillota</taxon>
        <taxon>Erysipelotrichia</taxon>
        <taxon>Erysipelotrichales</taxon>
        <taxon>Erysipelotrichaceae</taxon>
        <taxon>Breznakia</taxon>
    </lineage>
</organism>
<dbReference type="EMBL" id="JAUSUR010000004">
    <property type="protein sequence ID" value="MDQ0361752.1"/>
    <property type="molecule type" value="Genomic_DNA"/>
</dbReference>
<comment type="caution">
    <text evidence="1">The sequence shown here is derived from an EMBL/GenBank/DDBJ whole genome shotgun (WGS) entry which is preliminary data.</text>
</comment>
<accession>A0ABU0E4D0</accession>
<name>A0ABU0E4D0_9FIRM</name>
<keyword evidence="2" id="KW-1185">Reference proteome</keyword>
<proteinExistence type="predicted"/>
<reference evidence="1 2" key="1">
    <citation type="submission" date="2023-07" db="EMBL/GenBank/DDBJ databases">
        <title>Genomic Encyclopedia of Type Strains, Phase IV (KMG-IV): sequencing the most valuable type-strain genomes for metagenomic binning, comparative biology and taxonomic classification.</title>
        <authorList>
            <person name="Goeker M."/>
        </authorList>
    </citation>
    <scope>NUCLEOTIDE SEQUENCE [LARGE SCALE GENOMIC DNA]</scope>
    <source>
        <strain evidence="1 2">DSM 16784</strain>
    </source>
</reference>
<dbReference type="PANTHER" id="PTHR40658">
    <property type="match status" value="1"/>
</dbReference>
<dbReference type="Gene3D" id="1.20.120.450">
    <property type="entry name" value="dinb family like domain"/>
    <property type="match status" value="1"/>
</dbReference>
<gene>
    <name evidence="1" type="ORF">J2S15_002502</name>
</gene>
<protein>
    <recommendedName>
        <fullName evidence="3">ClbS/DfsB family four-helix bundle protein</fullName>
    </recommendedName>
</protein>
<dbReference type="SUPFAM" id="SSF109854">
    <property type="entry name" value="DinB/YfiT-like putative metalloenzymes"/>
    <property type="match status" value="1"/>
</dbReference>
<evidence type="ECO:0008006" key="3">
    <source>
        <dbReference type="Google" id="ProtNLM"/>
    </source>
</evidence>
<evidence type="ECO:0000313" key="2">
    <source>
        <dbReference type="Proteomes" id="UP001230220"/>
    </source>
</evidence>
<dbReference type="PANTHER" id="PTHR40658:SF4">
    <property type="entry name" value="HYPOTHETICAL CYTOSOLIC PROTEIN"/>
    <property type="match status" value="1"/>
</dbReference>
<sequence length="169" mass="19937">MPRATNKTDLLLDSQTNYAKLKDLVESLTPQQQEGAFPFEDRDKNVRDVLVHLHEWHNMMLHWHQVGCVDGETPVLPREGYNWQQTGPMNEMIWGMYQDVSLEEAKKLLDKSHQQIIDLIESHTNEELYTRGYYKWTKTTTLGQYLVGSAPSHYDWAMKKIRKYRKAIK</sequence>
<dbReference type="Proteomes" id="UP001230220">
    <property type="component" value="Unassembled WGS sequence"/>
</dbReference>
<dbReference type="InterPro" id="IPR034660">
    <property type="entry name" value="DinB/YfiT-like"/>
</dbReference>
<evidence type="ECO:0000313" key="1">
    <source>
        <dbReference type="EMBL" id="MDQ0361752.1"/>
    </source>
</evidence>
<dbReference type="PIRSF" id="PIRSF031551">
    <property type="entry name" value="DUF1706"/>
    <property type="match status" value="1"/>
</dbReference>
<dbReference type="InterPro" id="IPR012550">
    <property type="entry name" value="DUF1706"/>
</dbReference>
<dbReference type="Pfam" id="PF08020">
    <property type="entry name" value="DUF1706"/>
    <property type="match status" value="1"/>
</dbReference>